<dbReference type="InterPro" id="IPR009331">
    <property type="entry name" value="Oligogalacturonate-sp_porin"/>
</dbReference>
<dbReference type="AlphaFoldDB" id="A0A2T4N6H0"/>
<feature type="chain" id="PRO_5015653727" description="Porin" evidence="2">
    <location>
        <begin position="23"/>
        <end position="239"/>
    </location>
</feature>
<protein>
    <recommendedName>
        <fullName evidence="5">Porin</fullName>
    </recommendedName>
</protein>
<dbReference type="Proteomes" id="UP000241986">
    <property type="component" value="Unassembled WGS sequence"/>
</dbReference>
<evidence type="ECO:0000313" key="3">
    <source>
        <dbReference type="EMBL" id="PTH82404.1"/>
    </source>
</evidence>
<evidence type="ECO:0000313" key="4">
    <source>
        <dbReference type="Proteomes" id="UP000241986"/>
    </source>
</evidence>
<dbReference type="InterPro" id="IPR053713">
    <property type="entry name" value="Bact_OM_Channel_sf"/>
</dbReference>
<dbReference type="Gene3D" id="2.40.160.40">
    <property type="entry name" value="monomeric porin ompg"/>
    <property type="match status" value="1"/>
</dbReference>
<dbReference type="GO" id="GO:0015772">
    <property type="term" value="P:oligosaccharide transport"/>
    <property type="evidence" value="ECO:0007669"/>
    <property type="project" value="TreeGrafter"/>
</dbReference>
<organism evidence="3 4">
    <name type="scientific">Aeromonas veronii</name>
    <dbReference type="NCBI Taxonomy" id="654"/>
    <lineage>
        <taxon>Bacteria</taxon>
        <taxon>Pseudomonadati</taxon>
        <taxon>Pseudomonadota</taxon>
        <taxon>Gammaproteobacteria</taxon>
        <taxon>Aeromonadales</taxon>
        <taxon>Aeromonadaceae</taxon>
        <taxon>Aeromonas</taxon>
    </lineage>
</organism>
<dbReference type="SUPFAM" id="SSF56935">
    <property type="entry name" value="Porins"/>
    <property type="match status" value="1"/>
</dbReference>
<proteinExistence type="predicted"/>
<dbReference type="EMBL" id="PZKL01000012">
    <property type="protein sequence ID" value="PTH82404.1"/>
    <property type="molecule type" value="Genomic_DNA"/>
</dbReference>
<feature type="signal peptide" evidence="2">
    <location>
        <begin position="1"/>
        <end position="22"/>
    </location>
</feature>
<dbReference type="GO" id="GO:0009279">
    <property type="term" value="C:cell outer membrane"/>
    <property type="evidence" value="ECO:0007669"/>
    <property type="project" value="TreeGrafter"/>
</dbReference>
<evidence type="ECO:0000256" key="2">
    <source>
        <dbReference type="SAM" id="SignalP"/>
    </source>
</evidence>
<reference evidence="3 4" key="1">
    <citation type="submission" date="2018-03" db="EMBL/GenBank/DDBJ databases">
        <title>Aeromonas veronii whole genome sequencing and analysis.</title>
        <authorList>
            <person name="Xie H."/>
            <person name="Liu T."/>
            <person name="Wang K."/>
        </authorList>
    </citation>
    <scope>NUCLEOTIDE SEQUENCE [LARGE SCALE GENOMIC DNA]</scope>
    <source>
        <strain evidence="3 4">XH.VA.1</strain>
    </source>
</reference>
<dbReference type="RefSeq" id="WP_107682489.1">
    <property type="nucleotide sequence ID" value="NZ_CAWQUB010000001.1"/>
</dbReference>
<evidence type="ECO:0008006" key="5">
    <source>
        <dbReference type="Google" id="ProtNLM"/>
    </source>
</evidence>
<comment type="caution">
    <text evidence="3">The sequence shown here is derived from an EMBL/GenBank/DDBJ whole genome shotgun (WGS) entry which is preliminary data.</text>
</comment>
<gene>
    <name evidence="3" type="ORF">DAA48_03270</name>
</gene>
<accession>A0A2T4N6H0</accession>
<dbReference type="Pfam" id="PF06178">
    <property type="entry name" value="KdgM"/>
    <property type="match status" value="1"/>
</dbReference>
<dbReference type="PANTHER" id="PTHR38105:SF5">
    <property type="entry name" value="OUTER MEMBRANE PROTEIN"/>
    <property type="match status" value="1"/>
</dbReference>
<evidence type="ECO:0000256" key="1">
    <source>
        <dbReference type="ARBA" id="ARBA00022729"/>
    </source>
</evidence>
<dbReference type="GO" id="GO:0015288">
    <property type="term" value="F:porin activity"/>
    <property type="evidence" value="ECO:0007669"/>
    <property type="project" value="TreeGrafter"/>
</dbReference>
<name>A0A2T4N6H0_AERVE</name>
<keyword evidence="1 2" id="KW-0732">Signal</keyword>
<sequence>MKGYVKFLPIALLSISMSQAWANDYKTTVEYRHGYADGSKKHDDRFKVYVDTGKNIGFELDARYGNSNPSQVFDSTYLDGSELCAFYYKALNKNLTGLVGSSFDVSSNGAVHIPFVRLNYSFDNGFRVQGRYKWKFWDYETINPVTNYGYRSKIQEFDAWVGYKYNDFDFEYQLDLFKQMASGAMPEFNGKEYDTQHNIKISYAIDKNWKPFFEIGNLREDRYSDNRQTRYRIGIKYTW</sequence>
<dbReference type="PANTHER" id="PTHR38105">
    <property type="entry name" value="OUTER MEMBRANE PROTEIN-RELATED-RELATED"/>
    <property type="match status" value="1"/>
</dbReference>